<dbReference type="HOGENOM" id="CLU_037162_20_1_9"/>
<organism evidence="5 6">
    <name type="scientific">Lactobacillus kullabergensis</name>
    <dbReference type="NCBI Taxonomy" id="1218493"/>
    <lineage>
        <taxon>Bacteria</taxon>
        <taxon>Bacillati</taxon>
        <taxon>Bacillota</taxon>
        <taxon>Bacilli</taxon>
        <taxon>Lactobacillales</taxon>
        <taxon>Lactobacillaceae</taxon>
        <taxon>Lactobacillus</taxon>
    </lineage>
</organism>
<evidence type="ECO:0000313" key="5">
    <source>
        <dbReference type="EMBL" id="KJY55400.1"/>
    </source>
</evidence>
<sequence length="166" mass="18949">MTDKFHRAFGCYGIIGDQQNLVVIKKHGGPYINRYDLPGGSLEDGESLNHTVKREVNEETGLIVQDYRQIGVTSFKYPWDYEQWHFNQHICVFYEIKKTIGKVQGEVKQFAGQDSLGAIRIPLAKISIANSSPLVVKAKQFLLNPDNFDLADQTFDKWIVLDKPVF</sequence>
<comment type="similarity">
    <text evidence="1 3">Belongs to the Nudix hydrolase family.</text>
</comment>
<dbReference type="RefSeq" id="WP_045928128.1">
    <property type="nucleotide sequence ID" value="NZ_JBHSZS010000025.1"/>
</dbReference>
<proteinExistence type="inferred from homology"/>
<evidence type="ECO:0000256" key="2">
    <source>
        <dbReference type="ARBA" id="ARBA00022801"/>
    </source>
</evidence>
<dbReference type="STRING" id="1218493.JF76_10370"/>
<evidence type="ECO:0000313" key="6">
    <source>
        <dbReference type="Proteomes" id="UP000033533"/>
    </source>
</evidence>
<dbReference type="CDD" id="cd04686">
    <property type="entry name" value="NUDIX_Hydrolase"/>
    <property type="match status" value="1"/>
</dbReference>
<gene>
    <name evidence="5" type="ORF">JF76_10370</name>
</gene>
<dbReference type="InterPro" id="IPR020476">
    <property type="entry name" value="Nudix_hydrolase"/>
</dbReference>
<dbReference type="AlphaFoldDB" id="A0A0F4L9V1"/>
<dbReference type="EMBL" id="JXBY01000019">
    <property type="protein sequence ID" value="KJY55400.1"/>
    <property type="molecule type" value="Genomic_DNA"/>
</dbReference>
<name>A0A0F4L9V1_9LACO</name>
<dbReference type="Proteomes" id="UP000033533">
    <property type="component" value="Unassembled WGS sequence"/>
</dbReference>
<evidence type="ECO:0000256" key="3">
    <source>
        <dbReference type="RuleBase" id="RU003476"/>
    </source>
</evidence>
<dbReference type="PROSITE" id="PS00893">
    <property type="entry name" value="NUDIX_BOX"/>
    <property type="match status" value="1"/>
</dbReference>
<comment type="caution">
    <text evidence="5">The sequence shown here is derived from an EMBL/GenBank/DDBJ whole genome shotgun (WGS) entry which is preliminary data.</text>
</comment>
<dbReference type="PANTHER" id="PTHR43736:SF1">
    <property type="entry name" value="DIHYDRONEOPTERIN TRIPHOSPHATE DIPHOSPHATASE"/>
    <property type="match status" value="1"/>
</dbReference>
<dbReference type="InterPro" id="IPR015797">
    <property type="entry name" value="NUDIX_hydrolase-like_dom_sf"/>
</dbReference>
<dbReference type="Gene3D" id="3.90.79.10">
    <property type="entry name" value="Nucleoside Triphosphate Pyrophosphohydrolase"/>
    <property type="match status" value="1"/>
</dbReference>
<dbReference type="PANTHER" id="PTHR43736">
    <property type="entry name" value="ADP-RIBOSE PYROPHOSPHATASE"/>
    <property type="match status" value="1"/>
</dbReference>
<feature type="domain" description="Nudix hydrolase" evidence="4">
    <location>
        <begin position="4"/>
        <end position="136"/>
    </location>
</feature>
<dbReference type="InterPro" id="IPR000086">
    <property type="entry name" value="NUDIX_hydrolase_dom"/>
</dbReference>
<dbReference type="GO" id="GO:0016787">
    <property type="term" value="F:hydrolase activity"/>
    <property type="evidence" value="ECO:0007669"/>
    <property type="project" value="UniProtKB-KW"/>
</dbReference>
<protein>
    <submittedName>
        <fullName evidence="5">MutT/nudix family protein</fullName>
    </submittedName>
</protein>
<dbReference type="SUPFAM" id="SSF55811">
    <property type="entry name" value="Nudix"/>
    <property type="match status" value="1"/>
</dbReference>
<dbReference type="PRINTS" id="PR00502">
    <property type="entry name" value="NUDIXFAMILY"/>
</dbReference>
<accession>A0A0F4L9V1</accession>
<keyword evidence="2 3" id="KW-0378">Hydrolase</keyword>
<dbReference type="PROSITE" id="PS51462">
    <property type="entry name" value="NUDIX"/>
    <property type="match status" value="1"/>
</dbReference>
<evidence type="ECO:0000259" key="4">
    <source>
        <dbReference type="PROSITE" id="PS51462"/>
    </source>
</evidence>
<reference evidence="5 6" key="1">
    <citation type="submission" date="2014-12" db="EMBL/GenBank/DDBJ databases">
        <title>Comparative genomics of the lactic acid bacteria isolated from the honey bee gut.</title>
        <authorList>
            <person name="Ellegaard K.M."/>
            <person name="Tamarit D."/>
            <person name="Javelind E."/>
            <person name="Olofsson T."/>
            <person name="Andersson S.G."/>
            <person name="Vasquez A."/>
        </authorList>
    </citation>
    <scope>NUCLEOTIDE SEQUENCE [LARGE SCALE GENOMIC DNA]</scope>
    <source>
        <strain evidence="5 6">Biut2</strain>
    </source>
</reference>
<dbReference type="InterPro" id="IPR020084">
    <property type="entry name" value="NUDIX_hydrolase_CS"/>
</dbReference>
<dbReference type="PATRIC" id="fig|1218493.3.peg.1089"/>
<evidence type="ECO:0000256" key="1">
    <source>
        <dbReference type="ARBA" id="ARBA00005582"/>
    </source>
</evidence>
<dbReference type="OrthoDB" id="369191at2"/>
<dbReference type="Pfam" id="PF00293">
    <property type="entry name" value="NUDIX"/>
    <property type="match status" value="1"/>
</dbReference>